<dbReference type="SUPFAM" id="SSF55383">
    <property type="entry name" value="Copper amine oxidase, domain N"/>
    <property type="match status" value="1"/>
</dbReference>
<protein>
    <submittedName>
        <fullName evidence="2">Copper amine oxidase N-terminal domain-containing protein</fullName>
    </submittedName>
</protein>
<evidence type="ECO:0000259" key="1">
    <source>
        <dbReference type="Pfam" id="PF07833"/>
    </source>
</evidence>
<sequence length="532" mass="59131">MVVCYNGGEVNKKMKIRFVAMLLIVVLIFSGCASLGELEPGKLAEKEFNLKSYEGKLTFGFEFEMDEKAVSELSSYEVKDLDIYRYLNGLKLSLTSIKVNNAAGGWSVKGFLEKGNLKIPFDFYSSGETAIVQIEGAKHPLVLDKGIANLVKVPRMVYNVPFIGLLSGYFTGETESDLTKLWQEFVKLNISNLPAPKGLTVRTNDNGYVGTQVAFSLDDAELKQLIKTHLRNVALDDPGLRKMAAVLYDYFAEQADDTPYSFKQLLEDKQMSSEGIYGVEKAILSYLALTWADESEARYLDGIRTDISLTADSNQVLRALEMQVTGANEPGMNQGVKSGKFTLSFQRGQIDQNVQPDLIEGKGSVMLYDLDTPERLLDQVDEKSDLFRYLKYELKLTKKSFSVSLDRKEDMASMLEIIKDSGESLEEAFPFGYISDNMAYAPVKMLAAKLGYASNMEETSDGTLTLQVGANKWTFKQDSKTALVNGQPVDMGGSVENIEGTLFVPVRFIVEQLGGNVIADPDTSYYIQVERD</sequence>
<dbReference type="InterPro" id="IPR012854">
    <property type="entry name" value="Cu_amine_oxidase-like_N"/>
</dbReference>
<dbReference type="Pfam" id="PF07833">
    <property type="entry name" value="Cu_amine_oxidN1"/>
    <property type="match status" value="1"/>
</dbReference>
<evidence type="ECO:0000313" key="3">
    <source>
        <dbReference type="Proteomes" id="UP000293142"/>
    </source>
</evidence>
<dbReference type="Gene3D" id="3.30.457.10">
    <property type="entry name" value="Copper amine oxidase-like, N-terminal domain"/>
    <property type="match status" value="1"/>
</dbReference>
<dbReference type="Proteomes" id="UP000293142">
    <property type="component" value="Unassembled WGS sequence"/>
</dbReference>
<name>A0A4Q9DZF6_9BACL</name>
<accession>A0A4Q9DZF6</accession>
<gene>
    <name evidence="2" type="ORF">EYB31_05380</name>
</gene>
<comment type="caution">
    <text evidence="2">The sequence shown here is derived from an EMBL/GenBank/DDBJ whole genome shotgun (WGS) entry which is preliminary data.</text>
</comment>
<feature type="domain" description="Copper amine oxidase-like N-terminal" evidence="1">
    <location>
        <begin position="433"/>
        <end position="523"/>
    </location>
</feature>
<proteinExistence type="predicted"/>
<evidence type="ECO:0000313" key="2">
    <source>
        <dbReference type="EMBL" id="TBL80661.1"/>
    </source>
</evidence>
<dbReference type="OrthoDB" id="2811497at2"/>
<reference evidence="2 3" key="1">
    <citation type="submission" date="2019-02" db="EMBL/GenBank/DDBJ databases">
        <title>Paenibacillus sp. nov., isolated from surface-sterilized tissue of Thalictrum simplex L.</title>
        <authorList>
            <person name="Tuo L."/>
        </authorList>
    </citation>
    <scope>NUCLEOTIDE SEQUENCE [LARGE SCALE GENOMIC DNA]</scope>
    <source>
        <strain evidence="2 3">N2SHLJ1</strain>
    </source>
</reference>
<dbReference type="InterPro" id="IPR036582">
    <property type="entry name" value="Mao_N_sf"/>
</dbReference>
<dbReference type="EMBL" id="SIRE01000004">
    <property type="protein sequence ID" value="TBL80661.1"/>
    <property type="molecule type" value="Genomic_DNA"/>
</dbReference>
<organism evidence="2 3">
    <name type="scientific">Paenibacillus thalictri</name>
    <dbReference type="NCBI Taxonomy" id="2527873"/>
    <lineage>
        <taxon>Bacteria</taxon>
        <taxon>Bacillati</taxon>
        <taxon>Bacillota</taxon>
        <taxon>Bacilli</taxon>
        <taxon>Bacillales</taxon>
        <taxon>Paenibacillaceae</taxon>
        <taxon>Paenibacillus</taxon>
    </lineage>
</organism>
<dbReference type="AlphaFoldDB" id="A0A4Q9DZF6"/>
<keyword evidence="3" id="KW-1185">Reference proteome</keyword>